<keyword evidence="6" id="KW-0449">Lipoprotein</keyword>
<name>A0A1G6MI98_9MICO</name>
<dbReference type="InterPro" id="IPR050957">
    <property type="entry name" value="BMP_lipoprotein"/>
</dbReference>
<evidence type="ECO:0000313" key="10">
    <source>
        <dbReference type="Proteomes" id="UP000199039"/>
    </source>
</evidence>
<sequence length="368" mass="37652">MKRVAQFAAVTAVAALALTACGSAPDDTPTTSAGATTTAAAESIDFKACMVSDAGGFDDKSFNESGIDGLKAAAKTLGIETATQESKTDSDFAPNIDNLVTQNCNIIVTVGYLLATATGDAAKANPGVDFAIVDSTAADADNNPIELDNVKPLSFDTAQAAYLAGYVAAGMTKTGTVATFGGIQIPSVTIFMDGFVDGVAKYNEDNATTVKVLGWDKAKQNGSFTGDFDDQSKGQQLTQTFIDAGADIIMPVAGPVGAGSLAAARDAKDVSVIWVDTDGAVSNPTYADIILTSVVKEIGASVEDAITTSSAGKFSADPYVGTLDNGGVSIAPFHDFDAKVPQELKDKVDQLRKDIISGSIVVESPSSP</sequence>
<dbReference type="InterPro" id="IPR003760">
    <property type="entry name" value="PnrA-like"/>
</dbReference>
<dbReference type="Proteomes" id="UP000199039">
    <property type="component" value="Unassembled WGS sequence"/>
</dbReference>
<feature type="domain" description="ABC transporter substrate-binding protein PnrA-like" evidence="8">
    <location>
        <begin position="48"/>
        <end position="361"/>
    </location>
</feature>
<keyword evidence="5" id="KW-0472">Membrane</keyword>
<proteinExistence type="inferred from homology"/>
<comment type="subcellular location">
    <subcellularLocation>
        <location evidence="1">Cell membrane</location>
        <topology evidence="1">Lipid-anchor</topology>
    </subcellularLocation>
</comment>
<dbReference type="STRING" id="1814289.SAMN05216410_1886"/>
<evidence type="ECO:0000256" key="4">
    <source>
        <dbReference type="ARBA" id="ARBA00022729"/>
    </source>
</evidence>
<dbReference type="Gene3D" id="3.40.50.2300">
    <property type="match status" value="2"/>
</dbReference>
<dbReference type="RefSeq" id="WP_093182723.1">
    <property type="nucleotide sequence ID" value="NZ_FMYH01000003.1"/>
</dbReference>
<keyword evidence="10" id="KW-1185">Reference proteome</keyword>
<evidence type="ECO:0000256" key="5">
    <source>
        <dbReference type="ARBA" id="ARBA00023136"/>
    </source>
</evidence>
<gene>
    <name evidence="9" type="ORF">SAMN05216410_1886</name>
</gene>
<reference evidence="9 10" key="1">
    <citation type="submission" date="2016-09" db="EMBL/GenBank/DDBJ databases">
        <authorList>
            <person name="Capua I."/>
            <person name="De Benedictis P."/>
            <person name="Joannis T."/>
            <person name="Lombin L.H."/>
            <person name="Cattoli G."/>
        </authorList>
    </citation>
    <scope>NUCLEOTIDE SEQUENCE [LARGE SCALE GENOMIC DNA]</scope>
    <source>
        <strain evidence="9 10">ISLP-3</strain>
    </source>
</reference>
<evidence type="ECO:0000256" key="7">
    <source>
        <dbReference type="SAM" id="SignalP"/>
    </source>
</evidence>
<feature type="signal peptide" evidence="7">
    <location>
        <begin position="1"/>
        <end position="26"/>
    </location>
</feature>
<evidence type="ECO:0000256" key="3">
    <source>
        <dbReference type="ARBA" id="ARBA00022475"/>
    </source>
</evidence>
<keyword evidence="3" id="KW-1003">Cell membrane</keyword>
<accession>A0A1G6MI98</accession>
<evidence type="ECO:0000256" key="1">
    <source>
        <dbReference type="ARBA" id="ARBA00004193"/>
    </source>
</evidence>
<evidence type="ECO:0000256" key="6">
    <source>
        <dbReference type="ARBA" id="ARBA00023288"/>
    </source>
</evidence>
<dbReference type="InterPro" id="IPR028082">
    <property type="entry name" value="Peripla_BP_I"/>
</dbReference>
<organism evidence="9 10">
    <name type="scientific">Sanguibacter gelidistatuariae</name>
    <dbReference type="NCBI Taxonomy" id="1814289"/>
    <lineage>
        <taxon>Bacteria</taxon>
        <taxon>Bacillati</taxon>
        <taxon>Actinomycetota</taxon>
        <taxon>Actinomycetes</taxon>
        <taxon>Micrococcales</taxon>
        <taxon>Sanguibacteraceae</taxon>
        <taxon>Sanguibacter</taxon>
    </lineage>
</organism>
<dbReference type="PROSITE" id="PS51257">
    <property type="entry name" value="PROKAR_LIPOPROTEIN"/>
    <property type="match status" value="1"/>
</dbReference>
<protein>
    <submittedName>
        <fullName evidence="9">Nucleoside-binding protein</fullName>
    </submittedName>
</protein>
<comment type="similarity">
    <text evidence="2">Belongs to the BMP lipoprotein family.</text>
</comment>
<feature type="chain" id="PRO_5011477690" evidence="7">
    <location>
        <begin position="27"/>
        <end position="368"/>
    </location>
</feature>
<dbReference type="GO" id="GO:0005886">
    <property type="term" value="C:plasma membrane"/>
    <property type="evidence" value="ECO:0007669"/>
    <property type="project" value="UniProtKB-SubCell"/>
</dbReference>
<dbReference type="OrthoDB" id="9784230at2"/>
<dbReference type="CDD" id="cd06354">
    <property type="entry name" value="PBP1_PrnA-like"/>
    <property type="match status" value="1"/>
</dbReference>
<dbReference type="PANTHER" id="PTHR34296:SF2">
    <property type="entry name" value="ABC TRANSPORTER GUANOSINE-BINDING PROTEIN NUPN"/>
    <property type="match status" value="1"/>
</dbReference>
<evidence type="ECO:0000313" key="9">
    <source>
        <dbReference type="EMBL" id="SDC55210.1"/>
    </source>
</evidence>
<dbReference type="EMBL" id="FMYH01000003">
    <property type="protein sequence ID" value="SDC55210.1"/>
    <property type="molecule type" value="Genomic_DNA"/>
</dbReference>
<dbReference type="Pfam" id="PF02608">
    <property type="entry name" value="Bmp"/>
    <property type="match status" value="1"/>
</dbReference>
<dbReference type="PANTHER" id="PTHR34296">
    <property type="entry name" value="TRANSCRIPTIONAL ACTIVATOR PROTEIN MED"/>
    <property type="match status" value="1"/>
</dbReference>
<dbReference type="SUPFAM" id="SSF53822">
    <property type="entry name" value="Periplasmic binding protein-like I"/>
    <property type="match status" value="1"/>
</dbReference>
<keyword evidence="4 7" id="KW-0732">Signal</keyword>
<evidence type="ECO:0000256" key="2">
    <source>
        <dbReference type="ARBA" id="ARBA00008610"/>
    </source>
</evidence>
<dbReference type="AlphaFoldDB" id="A0A1G6MI98"/>
<evidence type="ECO:0000259" key="8">
    <source>
        <dbReference type="Pfam" id="PF02608"/>
    </source>
</evidence>